<accession>A0AAD4CFM4</accession>
<evidence type="ECO:0000313" key="3">
    <source>
        <dbReference type="EMBL" id="KAF9885427.1"/>
    </source>
</evidence>
<reference evidence="3" key="2">
    <citation type="submission" date="2020-02" db="EMBL/GenBank/DDBJ databases">
        <authorList>
            <person name="Gilchrist C.L.M."/>
            <person name="Chooi Y.-H."/>
        </authorList>
    </citation>
    <scope>NUCLEOTIDE SEQUENCE</scope>
    <source>
        <strain evidence="3">MST-FP2251</strain>
    </source>
</reference>
<dbReference type="Gene3D" id="2.70.50.70">
    <property type="match status" value="1"/>
</dbReference>
<feature type="region of interest" description="Disordered" evidence="1">
    <location>
        <begin position="230"/>
        <end position="268"/>
    </location>
</feature>
<organism evidence="3 4">
    <name type="scientific">Aspergillus nanangensis</name>
    <dbReference type="NCBI Taxonomy" id="2582783"/>
    <lineage>
        <taxon>Eukaryota</taxon>
        <taxon>Fungi</taxon>
        <taxon>Dikarya</taxon>
        <taxon>Ascomycota</taxon>
        <taxon>Pezizomycotina</taxon>
        <taxon>Eurotiomycetes</taxon>
        <taxon>Eurotiomycetidae</taxon>
        <taxon>Eurotiales</taxon>
        <taxon>Aspergillaceae</taxon>
        <taxon>Aspergillus</taxon>
        <taxon>Aspergillus subgen. Circumdati</taxon>
    </lineage>
</organism>
<proteinExistence type="predicted"/>
<evidence type="ECO:0000256" key="2">
    <source>
        <dbReference type="SAM" id="SignalP"/>
    </source>
</evidence>
<comment type="caution">
    <text evidence="3">The sequence shown here is derived from an EMBL/GenBank/DDBJ whole genome shotgun (WGS) entry which is preliminary data.</text>
</comment>
<dbReference type="PANTHER" id="PTHR36182:SF2">
    <property type="entry name" value="LYTIC POLYSACCHARIDE MONOOXYGENASE"/>
    <property type="match status" value="1"/>
</dbReference>
<evidence type="ECO:0000256" key="1">
    <source>
        <dbReference type="SAM" id="MobiDB-lite"/>
    </source>
</evidence>
<evidence type="ECO:0008006" key="5">
    <source>
        <dbReference type="Google" id="ProtNLM"/>
    </source>
</evidence>
<gene>
    <name evidence="3" type="ORF">FE257_012949</name>
</gene>
<keyword evidence="2" id="KW-0732">Signal</keyword>
<feature type="signal peptide" evidence="2">
    <location>
        <begin position="1"/>
        <end position="20"/>
    </location>
</feature>
<feature type="compositionally biased region" description="Low complexity" evidence="1">
    <location>
        <begin position="259"/>
        <end position="268"/>
    </location>
</feature>
<protein>
    <recommendedName>
        <fullName evidence="5">Lytic polysaccharide monooxygenase</fullName>
    </recommendedName>
</protein>
<reference evidence="3" key="1">
    <citation type="journal article" date="2019" name="Beilstein J. Org. Chem.">
        <title>Nanangenines: drimane sesquiterpenoids as the dominant metabolite cohort of a novel Australian fungus, Aspergillus nanangensis.</title>
        <authorList>
            <person name="Lacey H.J."/>
            <person name="Gilchrist C.L.M."/>
            <person name="Crombie A."/>
            <person name="Kalaitzis J.A."/>
            <person name="Vuong D."/>
            <person name="Rutledge P.J."/>
            <person name="Turner P."/>
            <person name="Pitt J.I."/>
            <person name="Lacey E."/>
            <person name="Chooi Y.H."/>
            <person name="Piggott A.M."/>
        </authorList>
    </citation>
    <scope>NUCLEOTIDE SEQUENCE</scope>
    <source>
        <strain evidence="3">MST-FP2251</strain>
    </source>
</reference>
<keyword evidence="4" id="KW-1185">Reference proteome</keyword>
<dbReference type="Proteomes" id="UP001194746">
    <property type="component" value="Unassembled WGS sequence"/>
</dbReference>
<dbReference type="AlphaFoldDB" id="A0AAD4CFM4"/>
<evidence type="ECO:0000313" key="4">
    <source>
        <dbReference type="Proteomes" id="UP001194746"/>
    </source>
</evidence>
<feature type="chain" id="PRO_5042171599" description="Lytic polysaccharide monooxygenase" evidence="2">
    <location>
        <begin position="21"/>
        <end position="392"/>
    </location>
</feature>
<sequence length="392" mass="39631">MVSKTAFVAAAIAGFSAVEAHITMSTPTPYGADTLNNSPLAADGSDFPCKLRSNTFEAPAEETIANIGEAMPMSFVGSAVHGGGSCQVSLTTDLQPTKDSEWMVIKSIEGGCPANADGNLAGGAAMSVPSDFNYTIPDGIEPGKYTLAWTWFNRIGNREMYMNCAPITVAGGSSAKRSVEEKVVEKRSSSFPPMFVANVNGCTTTEGVDIRFPNPGDVVEYAGEASNLASEGSEACSGTPSFGGAGDSSSGGSSGSSGSGSSSSSTAAPVVPTTLSVSVTAALPTASAPGIFVPTTTAAAPIEPTPSAPSTGSGSDLGALTGACSPEGLWNCIAGSSFQRCANGQWSLTQDMAAGTQCNAGQSQNFAISSILKPRMLSGMRHARRAHGAHHA</sequence>
<dbReference type="PANTHER" id="PTHR36182">
    <property type="entry name" value="PROTEIN, PUTATIVE (AFU_ORTHOLOGUE AFUA_6G10930)-RELATED"/>
    <property type="match status" value="1"/>
</dbReference>
<dbReference type="EMBL" id="VCAU01000096">
    <property type="protein sequence ID" value="KAF9885427.1"/>
    <property type="molecule type" value="Genomic_DNA"/>
</dbReference>
<name>A0AAD4CFM4_ASPNN</name>